<accession>A0ACD6BAN2</accession>
<proteinExistence type="evidence at protein level"/>
<reference evidence="2" key="3">
    <citation type="journal article" date="2023" name="Proc. Natl. Acad. Sci. U.S.A.">
        <title>Fine structure and assembly pattern of a minimal myophage Pam3.</title>
        <authorList>
            <person name="Yang F."/>
            <person name="Jiang Y.L."/>
            <person name="Zhang J.T."/>
            <person name="Zhu J."/>
            <person name="Du K."/>
            <person name="Yu R.C."/>
            <person name="Wei Z.L."/>
            <person name="Kong W.W."/>
            <person name="Cui N."/>
            <person name="Li W.F."/>
            <person name="Chen Y."/>
            <person name="Li Q."/>
            <person name="Zhou C.Z."/>
        </authorList>
    </citation>
    <scope>STRUCTURE BY ELECTRON MICROSCOPY (3.19 ANGSTROMS) OF 1-229</scope>
</reference>
<sequence>MLEVGYTPPGGGNNIGIIAKGKIRDYQHDREGGDIISTVSCGDGDKAYRRATISKTIPKGTPLTEVVDEIHKEMKKEGIAKGEWSFPDKVKNTQLKRPYSMCGSCTRELDTLGRSHGFYWNIQNETMEIIPGNGHLPGSLLITPDTGLIGTPTITDNGIKVKALINPEARPNRMMKVKSQVLKMNRKGEDYRISEVSFNGDNQEGDWIMTLTGEAIGGDKKVDEGKKAK</sequence>
<accession>A0A9E7DT30</accession>
<dbReference type="EMBL" id="ON014755">
    <property type="protein sequence ID" value="UQS95090.1"/>
    <property type="molecule type" value="Genomic_DNA"/>
</dbReference>
<keyword evidence="2" id="KW-0002">3D-structure</keyword>
<evidence type="ECO:0007829" key="2">
    <source>
        <dbReference type="PDB" id="7YFZ"/>
    </source>
</evidence>
<reference evidence="1" key="2">
    <citation type="submission" date="2022-03" db="EMBL/GenBank/DDBJ databases">
        <authorList>
            <person name="Du K."/>
            <person name="Yang F."/>
            <person name="Zhang J.T."/>
            <person name="Yu R.C."/>
            <person name="Deng Z."/>
            <person name="Li W.F."/>
            <person name="Chen Y."/>
            <person name="Li Q."/>
            <person name="Zhou C.Z."/>
        </authorList>
    </citation>
    <scope>NUCLEOTIDE SEQUENCE</scope>
</reference>
<evidence type="ECO:0000313" key="1">
    <source>
        <dbReference type="EMBL" id="UQS95090.1"/>
    </source>
</evidence>
<gene>
    <name evidence="1" type="ORF">Pam3_19</name>
</gene>
<reference evidence="1" key="1">
    <citation type="journal article" date="2022" name="Microbiome">
        <title>Comparative genomic analysis of five freshwater cyanophages and reference-guided metagenomic data mining.</title>
        <authorList>
            <person name="Du K."/>
            <person name="Yang F."/>
            <person name="Zhang J.T."/>
            <person name="Yu R.C."/>
            <person name="Deng Z."/>
            <person name="Li W.F."/>
            <person name="Chen Y."/>
            <person name="Li Q."/>
            <person name="Zhou C.Z."/>
        </authorList>
    </citation>
    <scope>NUCLEOTIDE SEQUENCE</scope>
</reference>
<organism evidence="1">
    <name type="scientific">Pseudanabaena phage Pam3</name>
    <dbReference type="NCBI Taxonomy" id="2936519"/>
    <lineage>
        <taxon>Viruses</taxon>
        <taxon>Duplodnaviria</taxon>
        <taxon>Heunggongvirae</taxon>
        <taxon>Uroviricota</taxon>
        <taxon>Caudoviricetes</taxon>
    </lineage>
</organism>
<name>A0ACD6BAN2_9CAUD</name>
<protein>
    <submittedName>
        <fullName evidence="1">Hub protein</fullName>
    </submittedName>
</protein>
<dbReference type="PDB" id="7YFZ">
    <property type="method" value="EM"/>
    <property type="resolution" value="3.19 A"/>
    <property type="chains" value="t/u/v=1-229"/>
</dbReference>